<accession>A0A4Y2C6Y6</accession>
<gene>
    <name evidence="1" type="ORF">AVEN_90714_1</name>
</gene>
<name>A0A4Y2C6Y6_ARAVE</name>
<comment type="caution">
    <text evidence="1">The sequence shown here is derived from an EMBL/GenBank/DDBJ whole genome shotgun (WGS) entry which is preliminary data.</text>
</comment>
<protein>
    <submittedName>
        <fullName evidence="1">Uncharacterized protein</fullName>
    </submittedName>
</protein>
<dbReference type="Proteomes" id="UP000499080">
    <property type="component" value="Unassembled WGS sequence"/>
</dbReference>
<evidence type="ECO:0000313" key="2">
    <source>
        <dbReference type="Proteomes" id="UP000499080"/>
    </source>
</evidence>
<dbReference type="AlphaFoldDB" id="A0A4Y2C6Y6"/>
<proteinExistence type="predicted"/>
<evidence type="ECO:0000313" key="1">
    <source>
        <dbReference type="EMBL" id="GBL99803.1"/>
    </source>
</evidence>
<keyword evidence="2" id="KW-1185">Reference proteome</keyword>
<organism evidence="1 2">
    <name type="scientific">Araneus ventricosus</name>
    <name type="common">Orbweaver spider</name>
    <name type="synonym">Epeira ventricosa</name>
    <dbReference type="NCBI Taxonomy" id="182803"/>
    <lineage>
        <taxon>Eukaryota</taxon>
        <taxon>Metazoa</taxon>
        <taxon>Ecdysozoa</taxon>
        <taxon>Arthropoda</taxon>
        <taxon>Chelicerata</taxon>
        <taxon>Arachnida</taxon>
        <taxon>Araneae</taxon>
        <taxon>Araneomorphae</taxon>
        <taxon>Entelegynae</taxon>
        <taxon>Araneoidea</taxon>
        <taxon>Araneidae</taxon>
        <taxon>Araneus</taxon>
    </lineage>
</organism>
<sequence>MVFCVSLRPPGNLLFGRTNIFSPIPGLRAPSALSGFCPSCPTSLGRSCAIRQDSAFTNPMSPISAQTVSLDRSWTQAVSGACVNFTGEKWFLSLLIIVSQNLVRYCNSHSSQVQRVNAFIYFSILYYNPDSNFSLQQSCSNLALQICKLAASLTRQECKLETSCCNRRSHYASNLQQNCCVNSFQTIAKTEYADEPQIRTPDNPLPKPVAIAAGPRLRKTDCANASCIYKFYFKLSS</sequence>
<reference evidence="1 2" key="1">
    <citation type="journal article" date="2019" name="Sci. Rep.">
        <title>Orb-weaving spider Araneus ventricosus genome elucidates the spidroin gene catalogue.</title>
        <authorList>
            <person name="Kono N."/>
            <person name="Nakamura H."/>
            <person name="Ohtoshi R."/>
            <person name="Moran D.A.P."/>
            <person name="Shinohara A."/>
            <person name="Yoshida Y."/>
            <person name="Fujiwara M."/>
            <person name="Mori M."/>
            <person name="Tomita M."/>
            <person name="Arakawa K."/>
        </authorList>
    </citation>
    <scope>NUCLEOTIDE SEQUENCE [LARGE SCALE GENOMIC DNA]</scope>
</reference>
<dbReference type="EMBL" id="BGPR01085533">
    <property type="protein sequence ID" value="GBL99803.1"/>
    <property type="molecule type" value="Genomic_DNA"/>
</dbReference>